<organism evidence="8 9">
    <name type="scientific">Gordonia hankookensis</name>
    <dbReference type="NCBI Taxonomy" id="589403"/>
    <lineage>
        <taxon>Bacteria</taxon>
        <taxon>Bacillati</taxon>
        <taxon>Actinomycetota</taxon>
        <taxon>Actinomycetes</taxon>
        <taxon>Mycobacteriales</taxon>
        <taxon>Gordoniaceae</taxon>
        <taxon>Gordonia</taxon>
    </lineage>
</organism>
<comment type="cofactor">
    <cofactor evidence="1">
        <name>FAD</name>
        <dbReference type="ChEBI" id="CHEBI:57692"/>
    </cofactor>
</comment>
<dbReference type="Pfam" id="PF00441">
    <property type="entry name" value="Acyl-CoA_dh_1"/>
    <property type="match status" value="1"/>
</dbReference>
<dbReference type="EMBL" id="JACWMS010000003">
    <property type="protein sequence ID" value="MBD1321189.1"/>
    <property type="molecule type" value="Genomic_DNA"/>
</dbReference>
<gene>
    <name evidence="8" type="ORF">IDF66_16505</name>
</gene>
<evidence type="ECO:0000313" key="8">
    <source>
        <dbReference type="EMBL" id="MBD1321189.1"/>
    </source>
</evidence>
<evidence type="ECO:0000256" key="2">
    <source>
        <dbReference type="ARBA" id="ARBA00009347"/>
    </source>
</evidence>
<evidence type="ECO:0000259" key="6">
    <source>
        <dbReference type="Pfam" id="PF00441"/>
    </source>
</evidence>
<dbReference type="InterPro" id="IPR013786">
    <property type="entry name" value="AcylCoA_DH/ox_N"/>
</dbReference>
<dbReference type="Gene3D" id="1.20.140.10">
    <property type="entry name" value="Butyryl-CoA Dehydrogenase, subunit A, domain 3"/>
    <property type="match status" value="1"/>
</dbReference>
<dbReference type="InterPro" id="IPR009075">
    <property type="entry name" value="AcylCo_DH/oxidase_C"/>
</dbReference>
<proteinExistence type="inferred from homology"/>
<dbReference type="Proteomes" id="UP000602395">
    <property type="component" value="Unassembled WGS sequence"/>
</dbReference>
<evidence type="ECO:0000313" key="9">
    <source>
        <dbReference type="Proteomes" id="UP000602395"/>
    </source>
</evidence>
<feature type="domain" description="Acyl-CoA dehydrogenase/oxidase C-terminal" evidence="6">
    <location>
        <begin position="210"/>
        <end position="356"/>
    </location>
</feature>
<feature type="domain" description="Acyl-CoA dehydrogenase/oxidase N-terminal" evidence="7">
    <location>
        <begin position="14"/>
        <end position="90"/>
    </location>
</feature>
<dbReference type="Gene3D" id="2.40.110.10">
    <property type="entry name" value="Butyryl-CoA Dehydrogenase, subunit A, domain 2"/>
    <property type="match status" value="1"/>
</dbReference>
<evidence type="ECO:0000256" key="4">
    <source>
        <dbReference type="ARBA" id="ARBA00022827"/>
    </source>
</evidence>
<evidence type="ECO:0000259" key="7">
    <source>
        <dbReference type="Pfam" id="PF02771"/>
    </source>
</evidence>
<evidence type="ECO:0000256" key="3">
    <source>
        <dbReference type="ARBA" id="ARBA00022630"/>
    </source>
</evidence>
<keyword evidence="4" id="KW-0274">FAD</keyword>
<dbReference type="SUPFAM" id="SSF56645">
    <property type="entry name" value="Acyl-CoA dehydrogenase NM domain-like"/>
    <property type="match status" value="1"/>
</dbReference>
<keyword evidence="5" id="KW-0560">Oxidoreductase</keyword>
<keyword evidence="9" id="KW-1185">Reference proteome</keyword>
<dbReference type="InterPro" id="IPR009100">
    <property type="entry name" value="AcylCoA_DH/oxidase_NM_dom_sf"/>
</dbReference>
<protein>
    <submittedName>
        <fullName evidence="8">Acyl-CoA/acyl-ACP dehydrogenase</fullName>
    </submittedName>
</protein>
<dbReference type="CDD" id="cd00567">
    <property type="entry name" value="ACAD"/>
    <property type="match status" value="1"/>
</dbReference>
<dbReference type="InterPro" id="IPR046373">
    <property type="entry name" value="Acyl-CoA_Oxase/DH_mid-dom_sf"/>
</dbReference>
<evidence type="ECO:0000256" key="5">
    <source>
        <dbReference type="ARBA" id="ARBA00023002"/>
    </source>
</evidence>
<dbReference type="PANTHER" id="PTHR43884">
    <property type="entry name" value="ACYL-COA DEHYDROGENASE"/>
    <property type="match status" value="1"/>
</dbReference>
<dbReference type="Pfam" id="PF02771">
    <property type="entry name" value="Acyl-CoA_dh_N"/>
    <property type="match status" value="1"/>
</dbReference>
<dbReference type="InterPro" id="IPR037069">
    <property type="entry name" value="AcylCoA_DH/ox_N_sf"/>
</dbReference>
<dbReference type="InterPro" id="IPR036250">
    <property type="entry name" value="AcylCo_DH-like_C"/>
</dbReference>
<dbReference type="SUPFAM" id="SSF47203">
    <property type="entry name" value="Acyl-CoA dehydrogenase C-terminal domain-like"/>
    <property type="match status" value="1"/>
</dbReference>
<name>A0ABR7WEH3_9ACTN</name>
<sequence length="357" mass="37205">MSTRADELAELHDELSAVARDVLSTRSSGTAVDWHLIAGSGWLGLEVPASHDGADATFAEVSVVLREMGRAAASGPYPAVAGLAVGALGALEPCDRRDRLLRQTVSGDVVPVLALDADRPDGSTFHLDGTSDGLVLGGEVNFVLGAPDADRLLVPAVTSTGETVIVDVDPRGGGVNVEARPVVDATRSFGRVTAADVRVDDDSVWHYREGVDAAVLLCDRAATAVACDSLGLAEAMVEATVAYAGVREQFGRKIGSFQAVKHACADMLVDVTVARGLVGSAVRKVSDGSPGSSLAVAMAASFTGEMAVRIAGKAMQLHGGMGYTWESGVHVYLKRATLNRTLYGSPARHRARIAQRY</sequence>
<comment type="caution">
    <text evidence="8">The sequence shown here is derived from an EMBL/GenBank/DDBJ whole genome shotgun (WGS) entry which is preliminary data.</text>
</comment>
<keyword evidence="3" id="KW-0285">Flavoprotein</keyword>
<accession>A0ABR7WEH3</accession>
<dbReference type="Gene3D" id="1.10.540.10">
    <property type="entry name" value="Acyl-CoA dehydrogenase/oxidase, N-terminal domain"/>
    <property type="match status" value="1"/>
</dbReference>
<dbReference type="PANTHER" id="PTHR43884:SF20">
    <property type="entry name" value="ACYL-COA DEHYDROGENASE FADE28"/>
    <property type="match status" value="1"/>
</dbReference>
<evidence type="ECO:0000256" key="1">
    <source>
        <dbReference type="ARBA" id="ARBA00001974"/>
    </source>
</evidence>
<dbReference type="RefSeq" id="WP_190267783.1">
    <property type="nucleotide sequence ID" value="NZ_BAABAD010000005.1"/>
</dbReference>
<reference evidence="8 9" key="1">
    <citation type="submission" date="2020-09" db="EMBL/GenBank/DDBJ databases">
        <title>Novel species in genus Gordonia.</title>
        <authorList>
            <person name="Zhang G."/>
        </authorList>
    </citation>
    <scope>NUCLEOTIDE SEQUENCE [LARGE SCALE GENOMIC DNA]</scope>
    <source>
        <strain evidence="8 9">ON-33</strain>
    </source>
</reference>
<comment type="similarity">
    <text evidence="2">Belongs to the acyl-CoA dehydrogenase family.</text>
</comment>